<gene>
    <name evidence="1" type="ORF">HF394_17110</name>
</gene>
<evidence type="ECO:0000313" key="2">
    <source>
        <dbReference type="Proteomes" id="UP000509222"/>
    </source>
</evidence>
<accession>A0A1G8FD89</accession>
<protein>
    <submittedName>
        <fullName evidence="1">Uncharacterized protein</fullName>
    </submittedName>
</protein>
<evidence type="ECO:0000313" key="1">
    <source>
        <dbReference type="EMBL" id="QKX52155.1"/>
    </source>
</evidence>
<dbReference type="RefSeq" id="WP_036803528.1">
    <property type="nucleotide sequence ID" value="NZ_CP051177.1"/>
</dbReference>
<dbReference type="Proteomes" id="UP000509222">
    <property type="component" value="Chromosome"/>
</dbReference>
<dbReference type="eggNOG" id="ENOG503409V">
    <property type="taxonomic scope" value="Bacteria"/>
</dbReference>
<dbReference type="EMBL" id="CP051177">
    <property type="protein sequence ID" value="QKX52155.1"/>
    <property type="molecule type" value="Genomic_DNA"/>
</dbReference>
<name>A0A1G8FD89_9BACL</name>
<sequence length="118" mass="14301">MEQMKRRHQKSVSYFFLRSKDVHIENDSAVITFFARLTREIFLGREEKPKVETVWVKIDEVPLDRASPKEKAMPNCMQRYEIPQNVFYHLYQMSKSCPKELFYVSPYSRHFTREDFIT</sequence>
<organism evidence="1 2">
    <name type="scientific">Planococcus glaciei</name>
    <dbReference type="NCBI Taxonomy" id="459472"/>
    <lineage>
        <taxon>Bacteria</taxon>
        <taxon>Bacillati</taxon>
        <taxon>Bacillota</taxon>
        <taxon>Bacilli</taxon>
        <taxon>Bacillales</taxon>
        <taxon>Caryophanaceae</taxon>
        <taxon>Planococcus</taxon>
    </lineage>
</organism>
<reference evidence="2" key="1">
    <citation type="submission" date="2020-06" db="EMBL/GenBank/DDBJ databases">
        <title>Isolation of Planomicrobium glaciei.</title>
        <authorList>
            <person name="Malisova L."/>
            <person name="Safrankova R."/>
            <person name="Jakubu V."/>
            <person name="Spanelova P."/>
        </authorList>
    </citation>
    <scope>NUCLEOTIDE SEQUENCE [LARGE SCALE GENOMIC DNA]</scope>
    <source>
        <strain evidence="2">NRL-ATB46093</strain>
    </source>
</reference>
<dbReference type="STRING" id="459472.SAMN04487975_10845"/>
<proteinExistence type="predicted"/>
<keyword evidence="2" id="KW-1185">Reference proteome</keyword>
<dbReference type="OrthoDB" id="2453941at2"/>
<dbReference type="AlphaFoldDB" id="A0A1G8FD89"/>